<protein>
    <submittedName>
        <fullName evidence="1">Dot/Icm T4SS effector</fullName>
    </submittedName>
</protein>
<gene>
    <name evidence="1" type="ORF">NCTC11978_02416</name>
</gene>
<dbReference type="RefSeq" id="WP_115175757.1">
    <property type="nucleotide sequence ID" value="NZ_UGNY01000001.1"/>
</dbReference>
<proteinExistence type="predicted"/>
<evidence type="ECO:0000313" key="1">
    <source>
        <dbReference type="EMBL" id="STX39222.1"/>
    </source>
</evidence>
<dbReference type="AlphaFoldDB" id="A0A378IWD2"/>
<name>A0A378IWD2_9GAMM</name>
<organism evidence="1 2">
    <name type="scientific">Legionella feeleii</name>
    <dbReference type="NCBI Taxonomy" id="453"/>
    <lineage>
        <taxon>Bacteria</taxon>
        <taxon>Pseudomonadati</taxon>
        <taxon>Pseudomonadota</taxon>
        <taxon>Gammaproteobacteria</taxon>
        <taxon>Legionellales</taxon>
        <taxon>Legionellaceae</taxon>
        <taxon>Legionella</taxon>
    </lineage>
</organism>
<reference evidence="1 2" key="1">
    <citation type="submission" date="2018-06" db="EMBL/GenBank/DDBJ databases">
        <authorList>
            <consortium name="Pathogen Informatics"/>
            <person name="Doyle S."/>
        </authorList>
    </citation>
    <scope>NUCLEOTIDE SEQUENCE [LARGE SCALE GENOMIC DNA]</scope>
    <source>
        <strain evidence="1 2">NCTC11978</strain>
    </source>
</reference>
<evidence type="ECO:0000313" key="2">
    <source>
        <dbReference type="Proteomes" id="UP000254033"/>
    </source>
</evidence>
<accession>A0A378IWD2</accession>
<sequence length="551" mass="61303">METNEHRNAGNKIRIMTLGNPYLEGSEGLSESDNNNLHVRMMRLVNGIPVPLEFALEAGDIVALAGDYYTKEGWGLDLQLPPLTGHVKKDNKALFNLPVSPKETDVYLQAYGDLASPTLREADIQQIYAIEERTYIPFFPALNNIFQQLVYAFRVNGYNKKLTLNEAHFAPWSTRAYMVGHTEALHSTELAYAFKLLAAEGDLSEIEPGILSEAGRVAEAIGQNPTAYGYNDSLLDNKTLYNELYYRYHALAVGQDLFTMHFYSDHFAGGHLSRIGLLRQIMPAQFGNWGSILINNMHNEDNTFGLNVLNPFQPKGYKHYGADTVFGVNPSQDQAYGDGTYFERSNDEDSNQLINGMDNSLGDITRRLLGGKKPQPSQYGGLAFLPEVNYKESQPQPLLIHGVDGKVYYRADISRVDVLSAEQYTLTRQDPANHGYKELGYFSAIWLVAKLRLLSFIYSPKLEQPTPKNTAVVTSPLQEEAARSVMDHLITTTVNPVASSPEPVEEQTSVGAWRENLPLSSGLIQTCRFMPQPGISALNTQQPSPEGVLGL</sequence>
<dbReference type="EMBL" id="UGNY01000001">
    <property type="protein sequence ID" value="STX39222.1"/>
    <property type="molecule type" value="Genomic_DNA"/>
</dbReference>
<dbReference type="Proteomes" id="UP000254033">
    <property type="component" value="Unassembled WGS sequence"/>
</dbReference>